<dbReference type="Proteomes" id="UP001519460">
    <property type="component" value="Unassembled WGS sequence"/>
</dbReference>
<evidence type="ECO:0000313" key="1">
    <source>
        <dbReference type="EMBL" id="KAK7478467.1"/>
    </source>
</evidence>
<feature type="non-terminal residue" evidence="1">
    <location>
        <position position="1"/>
    </location>
</feature>
<evidence type="ECO:0000313" key="2">
    <source>
        <dbReference type="Proteomes" id="UP001519460"/>
    </source>
</evidence>
<organism evidence="1 2">
    <name type="scientific">Batillaria attramentaria</name>
    <dbReference type="NCBI Taxonomy" id="370345"/>
    <lineage>
        <taxon>Eukaryota</taxon>
        <taxon>Metazoa</taxon>
        <taxon>Spiralia</taxon>
        <taxon>Lophotrochozoa</taxon>
        <taxon>Mollusca</taxon>
        <taxon>Gastropoda</taxon>
        <taxon>Caenogastropoda</taxon>
        <taxon>Sorbeoconcha</taxon>
        <taxon>Cerithioidea</taxon>
        <taxon>Batillariidae</taxon>
        <taxon>Batillaria</taxon>
    </lineage>
</organism>
<name>A0ABD0JU09_9CAEN</name>
<protein>
    <submittedName>
        <fullName evidence="1">Uncharacterized protein</fullName>
    </submittedName>
</protein>
<keyword evidence="2" id="KW-1185">Reference proteome</keyword>
<dbReference type="EMBL" id="JACVVK020000325">
    <property type="protein sequence ID" value="KAK7478467.1"/>
    <property type="molecule type" value="Genomic_DNA"/>
</dbReference>
<reference evidence="1 2" key="1">
    <citation type="journal article" date="2023" name="Sci. Data">
        <title>Genome assembly of the Korean intertidal mud-creeper Batillaria attramentaria.</title>
        <authorList>
            <person name="Patra A.K."/>
            <person name="Ho P.T."/>
            <person name="Jun S."/>
            <person name="Lee S.J."/>
            <person name="Kim Y."/>
            <person name="Won Y.J."/>
        </authorList>
    </citation>
    <scope>NUCLEOTIDE SEQUENCE [LARGE SCALE GENOMIC DNA]</scope>
    <source>
        <strain evidence="1">Wonlab-2016</strain>
    </source>
</reference>
<proteinExistence type="predicted"/>
<comment type="caution">
    <text evidence="1">The sequence shown here is derived from an EMBL/GenBank/DDBJ whole genome shotgun (WGS) entry which is preliminary data.</text>
</comment>
<sequence>VMVCFVSEERYEPVIRRLEGQGYRCMAEPKVAYAFRRETFRLRLKGNLKDIYEEDFSIVEYQVGGRLSHTTFVLKVIDGHEPATGAIVVTRTTRDNSQYSSVGILHLDLTPLFGGHPGSARGGHLSAIDNTVLELSQTMSTENIRVYCFALGMTKDELKTIKGKSLTPSEKNFRMLSLTRSGYRSEIAFFTHLEEVLERHKERKAVALLKKTLRETF</sequence>
<dbReference type="AlphaFoldDB" id="A0ABD0JU09"/>
<gene>
    <name evidence="1" type="ORF">BaRGS_00030313</name>
</gene>
<accession>A0ABD0JU09</accession>